<dbReference type="EMBL" id="AWWV01001827">
    <property type="protein sequence ID" value="OMP10865.1"/>
    <property type="molecule type" value="Genomic_DNA"/>
</dbReference>
<reference evidence="1 2" key="1">
    <citation type="submission" date="2013-09" db="EMBL/GenBank/DDBJ databases">
        <title>Corchorus capsularis genome sequencing.</title>
        <authorList>
            <person name="Alam M."/>
            <person name="Haque M.S."/>
            <person name="Islam M.S."/>
            <person name="Emdad E.M."/>
            <person name="Islam M.M."/>
            <person name="Ahmed B."/>
            <person name="Halim A."/>
            <person name="Hossen Q.M.M."/>
            <person name="Hossain M.Z."/>
            <person name="Ahmed R."/>
            <person name="Khan M.M."/>
            <person name="Islam R."/>
            <person name="Rashid M.M."/>
            <person name="Khan S.A."/>
            <person name="Rahman M.S."/>
            <person name="Alam M."/>
        </authorList>
    </citation>
    <scope>NUCLEOTIDE SEQUENCE [LARGE SCALE GENOMIC DNA]</scope>
    <source>
        <strain evidence="2">cv. CVL-1</strain>
        <tissue evidence="1">Whole seedling</tissue>
    </source>
</reference>
<evidence type="ECO:0000313" key="2">
    <source>
        <dbReference type="Proteomes" id="UP000188268"/>
    </source>
</evidence>
<sequence>MANQTKNVKDFGHGSMNLLLELLP</sequence>
<keyword evidence="2" id="KW-1185">Reference proteome</keyword>
<gene>
    <name evidence="1" type="ORF">CCACVL1_00768</name>
</gene>
<comment type="caution">
    <text evidence="1">The sequence shown here is derived from an EMBL/GenBank/DDBJ whole genome shotgun (WGS) entry which is preliminary data.</text>
</comment>
<name>A0A1R3KUW9_COCAP</name>
<evidence type="ECO:0000313" key="1">
    <source>
        <dbReference type="EMBL" id="OMP10865.1"/>
    </source>
</evidence>
<protein>
    <submittedName>
        <fullName evidence="1">Uncharacterized protein</fullName>
    </submittedName>
</protein>
<dbReference type="AlphaFoldDB" id="A0A1R3KUW9"/>
<organism evidence="1 2">
    <name type="scientific">Corchorus capsularis</name>
    <name type="common">Jute</name>
    <dbReference type="NCBI Taxonomy" id="210143"/>
    <lineage>
        <taxon>Eukaryota</taxon>
        <taxon>Viridiplantae</taxon>
        <taxon>Streptophyta</taxon>
        <taxon>Embryophyta</taxon>
        <taxon>Tracheophyta</taxon>
        <taxon>Spermatophyta</taxon>
        <taxon>Magnoliopsida</taxon>
        <taxon>eudicotyledons</taxon>
        <taxon>Gunneridae</taxon>
        <taxon>Pentapetalae</taxon>
        <taxon>rosids</taxon>
        <taxon>malvids</taxon>
        <taxon>Malvales</taxon>
        <taxon>Malvaceae</taxon>
        <taxon>Grewioideae</taxon>
        <taxon>Apeibeae</taxon>
        <taxon>Corchorus</taxon>
    </lineage>
</organism>
<accession>A0A1R3KUW9</accession>
<dbReference type="Gramene" id="OMP10865">
    <property type="protein sequence ID" value="OMP10865"/>
    <property type="gene ID" value="CCACVL1_00768"/>
</dbReference>
<proteinExistence type="predicted"/>
<dbReference type="Proteomes" id="UP000188268">
    <property type="component" value="Unassembled WGS sequence"/>
</dbReference>